<dbReference type="PROSITE" id="PS50882">
    <property type="entry name" value="YTH"/>
    <property type="match status" value="1"/>
</dbReference>
<feature type="domain" description="YTH" evidence="6">
    <location>
        <begin position="398"/>
        <end position="535"/>
    </location>
</feature>
<comment type="caution">
    <text evidence="7">The sequence shown here is derived from an EMBL/GenBank/DDBJ whole genome shotgun (WGS) entry which is preliminary data.</text>
</comment>
<dbReference type="Gene3D" id="3.10.590.10">
    <property type="entry name" value="ph1033 like domains"/>
    <property type="match status" value="1"/>
</dbReference>
<feature type="region of interest" description="Disordered" evidence="5">
    <location>
        <begin position="309"/>
        <end position="350"/>
    </location>
</feature>
<dbReference type="Proteomes" id="UP001558713">
    <property type="component" value="Unassembled WGS sequence"/>
</dbReference>
<dbReference type="InterPro" id="IPR007275">
    <property type="entry name" value="YTH_domain"/>
</dbReference>
<dbReference type="PANTHER" id="PTHR12357">
    <property type="entry name" value="YTH YT521-B HOMOLOGY DOMAIN-CONTAINING"/>
    <property type="match status" value="1"/>
</dbReference>
<organism evidence="7 8">
    <name type="scientific">Cardamine amara subsp. amara</name>
    <dbReference type="NCBI Taxonomy" id="228776"/>
    <lineage>
        <taxon>Eukaryota</taxon>
        <taxon>Viridiplantae</taxon>
        <taxon>Streptophyta</taxon>
        <taxon>Embryophyta</taxon>
        <taxon>Tracheophyta</taxon>
        <taxon>Spermatophyta</taxon>
        <taxon>Magnoliopsida</taxon>
        <taxon>eudicotyledons</taxon>
        <taxon>Gunneridae</taxon>
        <taxon>Pentapetalae</taxon>
        <taxon>rosids</taxon>
        <taxon>malvids</taxon>
        <taxon>Brassicales</taxon>
        <taxon>Brassicaceae</taxon>
        <taxon>Cardamineae</taxon>
        <taxon>Cardamine</taxon>
    </lineage>
</organism>
<evidence type="ECO:0000256" key="2">
    <source>
        <dbReference type="ARBA" id="ARBA00022490"/>
    </source>
</evidence>
<feature type="compositionally biased region" description="Basic and acidic residues" evidence="5">
    <location>
        <begin position="309"/>
        <end position="319"/>
    </location>
</feature>
<comment type="function">
    <text evidence="4">Specifically recognizes and binds N6-methyladenosine (m6A)-containing RNAs, and regulates mRNA stability. M6A is a modification present at internal sites of mRNAs and some non-coding RNAs and plays a role in mRNA stability and processing.</text>
</comment>
<evidence type="ECO:0000313" key="8">
    <source>
        <dbReference type="Proteomes" id="UP001558713"/>
    </source>
</evidence>
<evidence type="ECO:0000256" key="1">
    <source>
        <dbReference type="ARBA" id="ARBA00004496"/>
    </source>
</evidence>
<accession>A0ABD0ZVF5</accession>
<protein>
    <recommendedName>
        <fullName evidence="4">YTH domain-containing family protein</fullName>
    </recommendedName>
</protein>
<dbReference type="EMBL" id="JBANAX010000801">
    <property type="protein sequence ID" value="KAL1193005.1"/>
    <property type="molecule type" value="Genomic_DNA"/>
</dbReference>
<evidence type="ECO:0000256" key="3">
    <source>
        <dbReference type="ARBA" id="ARBA00022884"/>
    </source>
</evidence>
<dbReference type="PANTHER" id="PTHR12357:SF99">
    <property type="entry name" value="YTH DOMAIN-CONTAINING PROTEIN ECT2-RELATED"/>
    <property type="match status" value="1"/>
</dbReference>
<evidence type="ECO:0000256" key="4">
    <source>
        <dbReference type="RuleBase" id="RU369095"/>
    </source>
</evidence>
<dbReference type="CDD" id="cd21134">
    <property type="entry name" value="YTH"/>
    <property type="match status" value="1"/>
</dbReference>
<keyword evidence="3 4" id="KW-0694">RNA-binding</keyword>
<comment type="subcellular location">
    <subcellularLocation>
        <location evidence="1">Cytoplasm</location>
    </subcellularLocation>
</comment>
<dbReference type="InterPro" id="IPR045168">
    <property type="entry name" value="YTH_prot"/>
</dbReference>
<evidence type="ECO:0000259" key="6">
    <source>
        <dbReference type="PROSITE" id="PS50882"/>
    </source>
</evidence>
<dbReference type="AlphaFoldDB" id="A0ABD0ZVF5"/>
<keyword evidence="8" id="KW-1185">Reference proteome</keyword>
<sequence>MSTTVAPPPADQAADVLQKMSLDSKSSALEIPEPTNKAAVYKYEALDSNAQVPSFTRPLSPLIPSDAIDPSVCYVPSRYQPYFYGGYGNTYTSYINSESPHLTSDASLVYPHGYYGYAPYPYSPATSPSPQVGAQQYQYPPYFAPTSSNGSFASTISASTLSTNKAVNVKTLSAESNNSASSGASINVSAPVKPLNQSALNTTSHMYGNSALGGGIAAGYQHPGSWQDAYNFSDVRRSVPISGVASSYSKADNNVPVSRNQNYRSNSDCMMTGYAAQAYYNREYQMKSGMGYGSSGYYSRTNEREWTTKDNKYRSRGKGDNYSYGNENLDGLNELNRGPRATGAKNQKETLEASLEEVKEQTGDKSNILTGTEKTVTCVVPDREECSREDFPVEYKDAKFFIIKSYSEDDVHKSIKYNVWASTPNGNKKLDAAYEEAQQKSGGCPVFLFFSVNASGQFVGLAEMIGPVDFNKNVGCWQQDKWTGSFPLKWHIVKDVPNSLLKHIKLENNENKPVTNSRDTQEVKLEQGLKVVKIFKEHKSKTCILDDFLFYEVRQKTILEKKAKQQQSQKQVWEGKTNDEKTETLVTCDLAKESGSATLPTVESFK</sequence>
<dbReference type="GO" id="GO:0003729">
    <property type="term" value="F:mRNA binding"/>
    <property type="evidence" value="ECO:0007669"/>
    <property type="project" value="UniProtKB-UniRule"/>
</dbReference>
<reference evidence="7 8" key="1">
    <citation type="submission" date="2024-04" db="EMBL/GenBank/DDBJ databases">
        <title>Genome assembly C_amara_ONT_v2.</title>
        <authorList>
            <person name="Yant L."/>
            <person name="Moore C."/>
            <person name="Slenker M."/>
        </authorList>
    </citation>
    <scope>NUCLEOTIDE SEQUENCE [LARGE SCALE GENOMIC DNA]</scope>
    <source>
        <tissue evidence="7">Leaf</tissue>
    </source>
</reference>
<dbReference type="GO" id="GO:0005737">
    <property type="term" value="C:cytoplasm"/>
    <property type="evidence" value="ECO:0007669"/>
    <property type="project" value="UniProtKB-SubCell"/>
</dbReference>
<evidence type="ECO:0000313" key="7">
    <source>
        <dbReference type="EMBL" id="KAL1193005.1"/>
    </source>
</evidence>
<dbReference type="GO" id="GO:1990247">
    <property type="term" value="F:N6-methyladenosine-containing RNA reader activity"/>
    <property type="evidence" value="ECO:0007669"/>
    <property type="project" value="UniProtKB-UniRule"/>
</dbReference>
<comment type="similarity">
    <text evidence="4">Belongs to the YTHDF family.</text>
</comment>
<feature type="compositionally biased region" description="Low complexity" evidence="5">
    <location>
        <begin position="325"/>
        <end position="336"/>
    </location>
</feature>
<dbReference type="Pfam" id="PF04146">
    <property type="entry name" value="YTH"/>
    <property type="match status" value="1"/>
</dbReference>
<gene>
    <name evidence="7" type="ORF">V5N11_009418</name>
</gene>
<keyword evidence="2" id="KW-0963">Cytoplasm</keyword>
<name>A0ABD0ZVF5_CARAN</name>
<evidence type="ECO:0000256" key="5">
    <source>
        <dbReference type="SAM" id="MobiDB-lite"/>
    </source>
</evidence>
<dbReference type="FunFam" id="3.10.590.10:FF:000001">
    <property type="entry name" value="YTH domain family 1, isoform CRA_a"/>
    <property type="match status" value="1"/>
</dbReference>
<proteinExistence type="inferred from homology"/>